<dbReference type="SUPFAM" id="SSF53067">
    <property type="entry name" value="Actin-like ATPase domain"/>
    <property type="match status" value="1"/>
</dbReference>
<gene>
    <name evidence="2" type="ORF">SAMN05216195_101519</name>
</gene>
<evidence type="ECO:0000256" key="1">
    <source>
        <dbReference type="ARBA" id="ARBA00006479"/>
    </source>
</evidence>
<accession>A0A1H9BL60</accession>
<dbReference type="PANTHER" id="PTHR18964:SF173">
    <property type="entry name" value="GLUCOKINASE"/>
    <property type="match status" value="1"/>
</dbReference>
<comment type="similarity">
    <text evidence="1">Belongs to the ROK (NagC/XylR) family.</text>
</comment>
<dbReference type="Gene3D" id="1.10.10.10">
    <property type="entry name" value="Winged helix-like DNA-binding domain superfamily/Winged helix DNA-binding domain"/>
    <property type="match status" value="1"/>
</dbReference>
<dbReference type="InterPro" id="IPR000600">
    <property type="entry name" value="ROK"/>
</dbReference>
<organism evidence="2 3">
    <name type="scientific">Lentzea flaviverrucosa</name>
    <dbReference type="NCBI Taxonomy" id="200379"/>
    <lineage>
        <taxon>Bacteria</taxon>
        <taxon>Bacillati</taxon>
        <taxon>Actinomycetota</taxon>
        <taxon>Actinomycetes</taxon>
        <taxon>Pseudonocardiales</taxon>
        <taxon>Pseudonocardiaceae</taxon>
        <taxon>Lentzea</taxon>
    </lineage>
</organism>
<dbReference type="GO" id="GO:0016301">
    <property type="term" value="F:kinase activity"/>
    <property type="evidence" value="ECO:0007669"/>
    <property type="project" value="UniProtKB-KW"/>
</dbReference>
<evidence type="ECO:0000313" key="2">
    <source>
        <dbReference type="EMBL" id="SEP89702.1"/>
    </source>
</evidence>
<dbReference type="InterPro" id="IPR043129">
    <property type="entry name" value="ATPase_NBD"/>
</dbReference>
<proteinExistence type="inferred from homology"/>
<name>A0A1H9BL60_9PSEU</name>
<dbReference type="InterPro" id="IPR036390">
    <property type="entry name" value="WH_DNA-bd_sf"/>
</dbReference>
<evidence type="ECO:0000313" key="3">
    <source>
        <dbReference type="Proteomes" id="UP000199028"/>
    </source>
</evidence>
<dbReference type="Gene3D" id="3.30.420.40">
    <property type="match status" value="2"/>
</dbReference>
<dbReference type="Pfam" id="PF00480">
    <property type="entry name" value="ROK"/>
    <property type="match status" value="1"/>
</dbReference>
<sequence length="415" mass="42095">MAFSPVLSLQCDNCPMESTHGIDSGSPSAVLRLLMDGRPRTRAEIVTTTGLARSTVRARLDLLLAAGLMTGGGTEEFTGGRPASRFVFNPGAQLVLAAEVGATHATVAVADLGCRLLAVEQVGLDIADGPEVILELLVTTWRELLRGVDTAEIAGVGIGLPGPVEHSTGRLNSPPIMPGWDGFDVPAVIGAEFGAPVLVDNEANLMALGEHTASHPDVRHMIVIKAATGIGAGLISNGLLHRGAAGAAGDLGHIRAPDGGDALCRCGNTGCLEAVAGGPALAAKLRGLGLPAHSTADVVHLVRSGNLEASRVVRQAGRDIGEVLAGCVSMFNPSLVVIGGLVAEAGEMLLAGVRESIYRRSLPLATENLRIVASTAGATAGVLGAAAMVVQHVLSPEVLDARLGSVVSATSAGEV</sequence>
<dbReference type="EMBL" id="FOFT01000001">
    <property type="protein sequence ID" value="SEP89702.1"/>
    <property type="molecule type" value="Genomic_DNA"/>
</dbReference>
<protein>
    <submittedName>
        <fullName evidence="2">Sugar kinase of the NBD/HSP70 family, may contain an N-terminal HTH domain</fullName>
    </submittedName>
</protein>
<keyword evidence="3" id="KW-1185">Reference proteome</keyword>
<reference evidence="3" key="1">
    <citation type="submission" date="2016-10" db="EMBL/GenBank/DDBJ databases">
        <authorList>
            <person name="Varghese N."/>
            <person name="Submissions S."/>
        </authorList>
    </citation>
    <scope>NUCLEOTIDE SEQUENCE [LARGE SCALE GENOMIC DNA]</scope>
    <source>
        <strain evidence="3">CGMCC 4.578</strain>
    </source>
</reference>
<dbReference type="PANTHER" id="PTHR18964">
    <property type="entry name" value="ROK (REPRESSOR, ORF, KINASE) FAMILY"/>
    <property type="match status" value="1"/>
</dbReference>
<keyword evidence="2" id="KW-0418">Kinase</keyword>
<dbReference type="AlphaFoldDB" id="A0A1H9BL60"/>
<dbReference type="InterPro" id="IPR036388">
    <property type="entry name" value="WH-like_DNA-bd_sf"/>
</dbReference>
<dbReference type="Proteomes" id="UP000199028">
    <property type="component" value="Unassembled WGS sequence"/>
</dbReference>
<keyword evidence="2" id="KW-0808">Transferase</keyword>
<dbReference type="SUPFAM" id="SSF46785">
    <property type="entry name" value="Winged helix' DNA-binding domain"/>
    <property type="match status" value="1"/>
</dbReference>